<sequence>MSGAHARSQVFWAVSGTRQFNGTWCVGHVQVATSTQPDLHAFLGSFWDTPYGPCPEHVLAAGTVCKNYLGFVRVAAGMQPDFQGFVGSFWGIVCRSCPGVQCLGCNKTVPGMQPDFQTFLGSFWDTVMLETRSGHGRGEAYIQVILGSFWARFTGHVWNASLPGHIQDASGPWQGQSLIFRHFLSVSGSRCAGYVRDASWPGQGRRLIFRQFRVVFGHDVLAVSETPPGQRQGRSLIFRHFYAIFGTRHATARMQPDLQAILDSFWVIGFGV</sequence>
<name>A0A8S0QGP1_OLEEU</name>
<keyword evidence="2" id="KW-1185">Reference proteome</keyword>
<dbReference type="AlphaFoldDB" id="A0A8S0QGP1"/>
<reference evidence="1 2" key="1">
    <citation type="submission" date="2019-12" db="EMBL/GenBank/DDBJ databases">
        <authorList>
            <person name="Alioto T."/>
            <person name="Alioto T."/>
            <person name="Gomez Garrido J."/>
        </authorList>
    </citation>
    <scope>NUCLEOTIDE SEQUENCE [LARGE SCALE GENOMIC DNA]</scope>
</reference>
<gene>
    <name evidence="1" type="ORF">OLEA9_A104371</name>
</gene>
<accession>A0A8S0QGP1</accession>
<dbReference type="Proteomes" id="UP000594638">
    <property type="component" value="Unassembled WGS sequence"/>
</dbReference>
<comment type="caution">
    <text evidence="1">The sequence shown here is derived from an EMBL/GenBank/DDBJ whole genome shotgun (WGS) entry which is preliminary data.</text>
</comment>
<proteinExistence type="predicted"/>
<dbReference type="EMBL" id="CACTIH010001869">
    <property type="protein sequence ID" value="CAA2966807.1"/>
    <property type="molecule type" value="Genomic_DNA"/>
</dbReference>
<organism evidence="1 2">
    <name type="scientific">Olea europaea subsp. europaea</name>
    <dbReference type="NCBI Taxonomy" id="158383"/>
    <lineage>
        <taxon>Eukaryota</taxon>
        <taxon>Viridiplantae</taxon>
        <taxon>Streptophyta</taxon>
        <taxon>Embryophyta</taxon>
        <taxon>Tracheophyta</taxon>
        <taxon>Spermatophyta</taxon>
        <taxon>Magnoliopsida</taxon>
        <taxon>eudicotyledons</taxon>
        <taxon>Gunneridae</taxon>
        <taxon>Pentapetalae</taxon>
        <taxon>asterids</taxon>
        <taxon>lamiids</taxon>
        <taxon>Lamiales</taxon>
        <taxon>Oleaceae</taxon>
        <taxon>Oleeae</taxon>
        <taxon>Olea</taxon>
    </lineage>
</organism>
<evidence type="ECO:0000313" key="1">
    <source>
        <dbReference type="EMBL" id="CAA2966807.1"/>
    </source>
</evidence>
<dbReference type="Gramene" id="OE9A104371T1">
    <property type="protein sequence ID" value="OE9A104371C1"/>
    <property type="gene ID" value="OE9A104371"/>
</dbReference>
<protein>
    <submittedName>
        <fullName evidence="1">Uncharacterized protein</fullName>
    </submittedName>
</protein>
<evidence type="ECO:0000313" key="2">
    <source>
        <dbReference type="Proteomes" id="UP000594638"/>
    </source>
</evidence>